<accession>A0A834MKU8</accession>
<dbReference type="AlphaFoldDB" id="A0A834MKU8"/>
<dbReference type="Proteomes" id="UP000625711">
    <property type="component" value="Unassembled WGS sequence"/>
</dbReference>
<feature type="region of interest" description="Disordered" evidence="1">
    <location>
        <begin position="73"/>
        <end position="105"/>
    </location>
</feature>
<evidence type="ECO:0000256" key="1">
    <source>
        <dbReference type="SAM" id="MobiDB-lite"/>
    </source>
</evidence>
<gene>
    <name evidence="2" type="ORF">GWI33_003325</name>
</gene>
<reference evidence="2" key="1">
    <citation type="submission" date="2020-08" db="EMBL/GenBank/DDBJ databases">
        <title>Genome sequencing and assembly of the red palm weevil Rhynchophorus ferrugineus.</title>
        <authorList>
            <person name="Dias G.B."/>
            <person name="Bergman C.M."/>
            <person name="Manee M."/>
        </authorList>
    </citation>
    <scope>NUCLEOTIDE SEQUENCE</scope>
    <source>
        <strain evidence="2">AA-2017</strain>
        <tissue evidence="2">Whole larva</tissue>
    </source>
</reference>
<sequence>MKNLVLKRKHVNKNSKRRNERDIKNRPLSRNVGQLNVETEWKKRWSPLASGNGSPLNTPTICLVGGQKQMLRSKERDTQRASVGNNGDLIEPLWRHNSPPTMTRSHCGPRVTKKLLVFGFCSPERTGRCFVVWMWDVC</sequence>
<evidence type="ECO:0000313" key="2">
    <source>
        <dbReference type="EMBL" id="KAF7282059.1"/>
    </source>
</evidence>
<feature type="region of interest" description="Disordered" evidence="1">
    <location>
        <begin position="11"/>
        <end position="31"/>
    </location>
</feature>
<comment type="caution">
    <text evidence="2">The sequence shown here is derived from an EMBL/GenBank/DDBJ whole genome shotgun (WGS) entry which is preliminary data.</text>
</comment>
<name>A0A834MKU8_RHYFE</name>
<evidence type="ECO:0000313" key="3">
    <source>
        <dbReference type="Proteomes" id="UP000625711"/>
    </source>
</evidence>
<proteinExistence type="predicted"/>
<keyword evidence="3" id="KW-1185">Reference proteome</keyword>
<dbReference type="EMBL" id="JAACXV010000196">
    <property type="protein sequence ID" value="KAF7282059.1"/>
    <property type="molecule type" value="Genomic_DNA"/>
</dbReference>
<organism evidence="2 3">
    <name type="scientific">Rhynchophorus ferrugineus</name>
    <name type="common">Red palm weevil</name>
    <name type="synonym">Curculio ferrugineus</name>
    <dbReference type="NCBI Taxonomy" id="354439"/>
    <lineage>
        <taxon>Eukaryota</taxon>
        <taxon>Metazoa</taxon>
        <taxon>Ecdysozoa</taxon>
        <taxon>Arthropoda</taxon>
        <taxon>Hexapoda</taxon>
        <taxon>Insecta</taxon>
        <taxon>Pterygota</taxon>
        <taxon>Neoptera</taxon>
        <taxon>Endopterygota</taxon>
        <taxon>Coleoptera</taxon>
        <taxon>Polyphaga</taxon>
        <taxon>Cucujiformia</taxon>
        <taxon>Curculionidae</taxon>
        <taxon>Dryophthorinae</taxon>
        <taxon>Rhynchophorus</taxon>
    </lineage>
</organism>
<protein>
    <submittedName>
        <fullName evidence="2">Uncharacterized protein</fullName>
    </submittedName>
</protein>